<evidence type="ECO:0000256" key="7">
    <source>
        <dbReference type="ARBA" id="ARBA00023136"/>
    </source>
</evidence>
<evidence type="ECO:0000313" key="10">
    <source>
        <dbReference type="Proteomes" id="UP000295711"/>
    </source>
</evidence>
<dbReference type="Proteomes" id="UP000295711">
    <property type="component" value="Unassembled WGS sequence"/>
</dbReference>
<evidence type="ECO:0000256" key="5">
    <source>
        <dbReference type="ARBA" id="ARBA00022692"/>
    </source>
</evidence>
<keyword evidence="6 8" id="KW-1133">Transmembrane helix</keyword>
<keyword evidence="7 8" id="KW-0472">Membrane</keyword>
<name>A0A4R2LBT1_9FIRM</name>
<dbReference type="PANTHER" id="PTHR21716:SF53">
    <property type="entry name" value="PERMEASE PERM-RELATED"/>
    <property type="match status" value="1"/>
</dbReference>
<dbReference type="InterPro" id="IPR002549">
    <property type="entry name" value="AI-2E-like"/>
</dbReference>
<dbReference type="Pfam" id="PF01594">
    <property type="entry name" value="AI-2E_transport"/>
    <property type="match status" value="1"/>
</dbReference>
<keyword evidence="5 8" id="KW-0812">Transmembrane</keyword>
<evidence type="ECO:0000256" key="3">
    <source>
        <dbReference type="ARBA" id="ARBA00022448"/>
    </source>
</evidence>
<feature type="transmembrane region" description="Helical" evidence="8">
    <location>
        <begin position="174"/>
        <end position="197"/>
    </location>
</feature>
<gene>
    <name evidence="9" type="ORF">EV212_12128</name>
</gene>
<feature type="transmembrane region" description="Helical" evidence="8">
    <location>
        <begin position="12"/>
        <end position="35"/>
    </location>
</feature>
<feature type="transmembrane region" description="Helical" evidence="8">
    <location>
        <begin position="41"/>
        <end position="62"/>
    </location>
</feature>
<feature type="transmembrane region" description="Helical" evidence="8">
    <location>
        <begin position="241"/>
        <end position="262"/>
    </location>
</feature>
<comment type="caution">
    <text evidence="9">The sequence shown here is derived from an EMBL/GenBank/DDBJ whole genome shotgun (WGS) entry which is preliminary data.</text>
</comment>
<evidence type="ECO:0000256" key="2">
    <source>
        <dbReference type="ARBA" id="ARBA00009773"/>
    </source>
</evidence>
<evidence type="ECO:0000256" key="4">
    <source>
        <dbReference type="ARBA" id="ARBA00022475"/>
    </source>
</evidence>
<proteinExistence type="inferred from homology"/>
<comment type="subcellular location">
    <subcellularLocation>
        <location evidence="1">Cell membrane</location>
        <topology evidence="1">Multi-pass membrane protein</topology>
    </subcellularLocation>
</comment>
<comment type="similarity">
    <text evidence="2">Belongs to the autoinducer-2 exporter (AI-2E) (TC 2.A.86) family.</text>
</comment>
<keyword evidence="10" id="KW-1185">Reference proteome</keyword>
<evidence type="ECO:0000256" key="6">
    <source>
        <dbReference type="ARBA" id="ARBA00022989"/>
    </source>
</evidence>
<organism evidence="9 10">
    <name type="scientific">Frisingicoccus caecimuris</name>
    <dbReference type="NCBI Taxonomy" id="1796636"/>
    <lineage>
        <taxon>Bacteria</taxon>
        <taxon>Bacillati</taxon>
        <taxon>Bacillota</taxon>
        <taxon>Clostridia</taxon>
        <taxon>Lachnospirales</taxon>
        <taxon>Lachnospiraceae</taxon>
        <taxon>Frisingicoccus</taxon>
    </lineage>
</organism>
<dbReference type="AlphaFoldDB" id="A0A4R2LBT1"/>
<dbReference type="OrthoDB" id="9793390at2"/>
<accession>A0A4R2LBT1</accession>
<reference evidence="9 10" key="1">
    <citation type="submission" date="2019-03" db="EMBL/GenBank/DDBJ databases">
        <title>Genomic Encyclopedia of Type Strains, Phase IV (KMG-IV): sequencing the most valuable type-strain genomes for metagenomic binning, comparative biology and taxonomic classification.</title>
        <authorList>
            <person name="Goeker M."/>
        </authorList>
    </citation>
    <scope>NUCLEOTIDE SEQUENCE [LARGE SCALE GENOMIC DNA]</scope>
    <source>
        <strain evidence="9 10">DSM 28559</strain>
    </source>
</reference>
<dbReference type="RefSeq" id="WP_132094339.1">
    <property type="nucleotide sequence ID" value="NZ_JANKAQ010000020.1"/>
</dbReference>
<dbReference type="PANTHER" id="PTHR21716">
    <property type="entry name" value="TRANSMEMBRANE PROTEIN"/>
    <property type="match status" value="1"/>
</dbReference>
<dbReference type="GO" id="GO:0055085">
    <property type="term" value="P:transmembrane transport"/>
    <property type="evidence" value="ECO:0007669"/>
    <property type="project" value="TreeGrafter"/>
</dbReference>
<keyword evidence="3" id="KW-0813">Transport</keyword>
<evidence type="ECO:0000256" key="8">
    <source>
        <dbReference type="SAM" id="Phobius"/>
    </source>
</evidence>
<feature type="transmembrane region" description="Helical" evidence="8">
    <location>
        <begin position="82"/>
        <end position="103"/>
    </location>
</feature>
<dbReference type="GO" id="GO:0005886">
    <property type="term" value="C:plasma membrane"/>
    <property type="evidence" value="ECO:0007669"/>
    <property type="project" value="UniProtKB-SubCell"/>
</dbReference>
<evidence type="ECO:0000313" key="9">
    <source>
        <dbReference type="EMBL" id="TCO81859.1"/>
    </source>
</evidence>
<sequence>MIYINKNFKTFIKYGLCIAILLLMVIRFDKIFILVSHIWTAAFPLILGCLFAYVLNIIMRALEKHWFPTTNNMAVIRVRRGVCVFLSIFLVFGAIFLIIRIVLPELVEAFSVIANEIPVYFEKVQHWIVVNGDMFPSLAEKIGGMEINWQEMFNKIFTYVTSGFSSMLNSAFTFVFQIMSSLVNVTIATIFAVYILLNKEKLQSQAKIFQSVYMKKSYVKRMNHVIYTANESFTSFITGQCVEAVILGILCTVGMLILRFPYAPMVGTFIGATALIPMVGAYIGAFVGAFMIFTVSPIQAVGFIIFIIILQQLEGNLIYPKVVGASIGLPGIWVLAAVTIGGGLGGIPGMLIGVPLTATIYRLICLDVQERTRHEDISIDSKKTEE</sequence>
<dbReference type="EMBL" id="SLXA01000021">
    <property type="protein sequence ID" value="TCO81859.1"/>
    <property type="molecule type" value="Genomic_DNA"/>
</dbReference>
<evidence type="ECO:0000256" key="1">
    <source>
        <dbReference type="ARBA" id="ARBA00004651"/>
    </source>
</evidence>
<protein>
    <submittedName>
        <fullName evidence="9">Putative PurR-regulated permease PerM</fullName>
    </submittedName>
</protein>
<keyword evidence="4" id="KW-1003">Cell membrane</keyword>
<feature type="transmembrane region" description="Helical" evidence="8">
    <location>
        <begin position="282"/>
        <end position="310"/>
    </location>
</feature>